<keyword evidence="13 19" id="KW-0472">Membrane</keyword>
<sequence>MRILLNTSKWYDNIWASFIFFTRLPFWRLHEPPKESYRTVVEHWPLTGWLTGGIMAAVIYFGGMILPHTIAVLMAIVARLLITGALHEDGLTDFFDGFGGGGNNRQRILDIMKDSRTGTFGVVGIVMYLLILFFALTAMPAKLAALTVLAADPYSKMLAGQIIMMMPYARTEEESKAHVVYRKMNIKAGISLFIQGMAPLAPLVLTCWGLVRWDLIIFIPGLVMYFLYLLIWRRLRGYTGDCCGAMFLLIELSFYLTVSSQFFNNRQLWTLFS</sequence>
<comment type="cofactor">
    <cofactor evidence="1 19">
        <name>Mg(2+)</name>
        <dbReference type="ChEBI" id="CHEBI:18420"/>
    </cofactor>
</comment>
<evidence type="ECO:0000256" key="1">
    <source>
        <dbReference type="ARBA" id="ARBA00001946"/>
    </source>
</evidence>
<comment type="subcellular location">
    <subcellularLocation>
        <location evidence="2 19">Cell membrane</location>
        <topology evidence="2 19">Multi-pass membrane protein</topology>
    </subcellularLocation>
</comment>
<dbReference type="EMBL" id="LFQU01000003">
    <property type="protein sequence ID" value="KOO69321.1"/>
    <property type="molecule type" value="Genomic_DNA"/>
</dbReference>
<reference evidence="20 21" key="1">
    <citation type="submission" date="2015-06" db="EMBL/GenBank/DDBJ databases">
        <title>Prevotella sp. 109, sp. nov., a novel member of the family Prevotellaceae isolated from human faeces.</title>
        <authorList>
            <person name="Shkoporov A.N."/>
            <person name="Chaplin A.V."/>
            <person name="Kafarskaia L.I."/>
            <person name="Efimov B.A."/>
        </authorList>
    </citation>
    <scope>NUCLEOTIDE SEQUENCE [LARGE SCALE GENOMIC DNA]</scope>
    <source>
        <strain evidence="20 21">109</strain>
    </source>
</reference>
<evidence type="ECO:0000256" key="5">
    <source>
        <dbReference type="ARBA" id="ARBA00013200"/>
    </source>
</evidence>
<evidence type="ECO:0000256" key="10">
    <source>
        <dbReference type="ARBA" id="ARBA00022692"/>
    </source>
</evidence>
<dbReference type="PANTHER" id="PTHR34148:SF1">
    <property type="entry name" value="ADENOSYLCOBINAMIDE-GDP RIBAZOLETRANSFERASE"/>
    <property type="match status" value="1"/>
</dbReference>
<evidence type="ECO:0000256" key="18">
    <source>
        <dbReference type="ARBA" id="ARBA00049504"/>
    </source>
</evidence>
<keyword evidence="11 19" id="KW-0460">Magnesium</keyword>
<keyword evidence="10 19" id="KW-0812">Transmembrane</keyword>
<accession>A0A8E1UR89</accession>
<dbReference type="GO" id="GO:0005886">
    <property type="term" value="C:plasma membrane"/>
    <property type="evidence" value="ECO:0007669"/>
    <property type="project" value="UniProtKB-SubCell"/>
</dbReference>
<keyword evidence="12 19" id="KW-1133">Transmembrane helix</keyword>
<proteinExistence type="inferred from homology"/>
<evidence type="ECO:0000256" key="6">
    <source>
        <dbReference type="ARBA" id="ARBA00015850"/>
    </source>
</evidence>
<evidence type="ECO:0000256" key="16">
    <source>
        <dbReference type="ARBA" id="ARBA00032853"/>
    </source>
</evidence>
<comment type="function">
    <text evidence="14 19">Joins adenosylcobinamide-GDP and alpha-ribazole to generate adenosylcobalamin (Ado-cobalamin). Also synthesizes adenosylcobalamin 5'-phosphate from adenosylcobinamide-GDP and alpha-ribazole 5'-phosphate.</text>
</comment>
<evidence type="ECO:0000256" key="14">
    <source>
        <dbReference type="ARBA" id="ARBA00025228"/>
    </source>
</evidence>
<comment type="pathway">
    <text evidence="3 19">Cofactor biosynthesis; adenosylcobalamin biosynthesis; adenosylcobalamin from cob(II)yrinate a,c-diamide: step 7/7.</text>
</comment>
<dbReference type="GO" id="GO:0009236">
    <property type="term" value="P:cobalamin biosynthetic process"/>
    <property type="evidence" value="ECO:0007669"/>
    <property type="project" value="UniProtKB-UniRule"/>
</dbReference>
<protein>
    <recommendedName>
        <fullName evidence="6 19">Adenosylcobinamide-GDP ribazoletransferase</fullName>
        <ecNumber evidence="5 19">2.7.8.26</ecNumber>
    </recommendedName>
    <alternativeName>
        <fullName evidence="16 19">Cobalamin synthase</fullName>
    </alternativeName>
    <alternativeName>
        <fullName evidence="15 19">Cobalamin-5'-phosphate synthase</fullName>
    </alternativeName>
</protein>
<comment type="catalytic activity">
    <reaction evidence="18 19">
        <text>alpha-ribazole 5'-phosphate + adenosylcob(III)inamide-GDP = adenosylcob(III)alamin 5'-phosphate + GMP + H(+)</text>
        <dbReference type="Rhea" id="RHEA:23560"/>
        <dbReference type="ChEBI" id="CHEBI:15378"/>
        <dbReference type="ChEBI" id="CHEBI:57918"/>
        <dbReference type="ChEBI" id="CHEBI:58115"/>
        <dbReference type="ChEBI" id="CHEBI:60487"/>
        <dbReference type="ChEBI" id="CHEBI:60493"/>
        <dbReference type="EC" id="2.7.8.26"/>
    </reaction>
</comment>
<dbReference type="EC" id="2.7.8.26" evidence="5 19"/>
<keyword evidence="8 19" id="KW-0169">Cobalamin biosynthesis</keyword>
<gene>
    <name evidence="19" type="primary">cobS</name>
    <name evidence="20" type="ORF">ACU52_02940</name>
</gene>
<comment type="caution">
    <text evidence="20">The sequence shown here is derived from an EMBL/GenBank/DDBJ whole genome shotgun (WGS) entry which is preliminary data.</text>
</comment>
<evidence type="ECO:0000256" key="12">
    <source>
        <dbReference type="ARBA" id="ARBA00022989"/>
    </source>
</evidence>
<dbReference type="Proteomes" id="UP000036951">
    <property type="component" value="Unassembled WGS sequence"/>
</dbReference>
<evidence type="ECO:0000256" key="19">
    <source>
        <dbReference type="HAMAP-Rule" id="MF_00719"/>
    </source>
</evidence>
<dbReference type="GO" id="GO:0051073">
    <property type="term" value="F:adenosylcobinamide-GDP ribazoletransferase activity"/>
    <property type="evidence" value="ECO:0007669"/>
    <property type="project" value="UniProtKB-UniRule"/>
</dbReference>
<evidence type="ECO:0000256" key="11">
    <source>
        <dbReference type="ARBA" id="ARBA00022842"/>
    </source>
</evidence>
<keyword evidence="21" id="KW-1185">Reference proteome</keyword>
<dbReference type="RefSeq" id="WP_053397708.1">
    <property type="nucleotide sequence ID" value="NZ_LFQU01000003.1"/>
</dbReference>
<dbReference type="AlphaFoldDB" id="A0A8E1UR89"/>
<dbReference type="HAMAP" id="MF_00719">
    <property type="entry name" value="CobS"/>
    <property type="match status" value="1"/>
</dbReference>
<evidence type="ECO:0000256" key="4">
    <source>
        <dbReference type="ARBA" id="ARBA00010561"/>
    </source>
</evidence>
<evidence type="ECO:0000256" key="13">
    <source>
        <dbReference type="ARBA" id="ARBA00023136"/>
    </source>
</evidence>
<evidence type="ECO:0000256" key="8">
    <source>
        <dbReference type="ARBA" id="ARBA00022573"/>
    </source>
</evidence>
<dbReference type="InterPro" id="IPR003805">
    <property type="entry name" value="CobS"/>
</dbReference>
<evidence type="ECO:0000256" key="7">
    <source>
        <dbReference type="ARBA" id="ARBA00022475"/>
    </source>
</evidence>
<dbReference type="UniPathway" id="UPA00148">
    <property type="reaction ID" value="UER00238"/>
</dbReference>
<evidence type="ECO:0000256" key="15">
    <source>
        <dbReference type="ARBA" id="ARBA00032605"/>
    </source>
</evidence>
<name>A0A8E1UR89_9BACT</name>
<evidence type="ECO:0000313" key="21">
    <source>
        <dbReference type="Proteomes" id="UP000036951"/>
    </source>
</evidence>
<evidence type="ECO:0000256" key="2">
    <source>
        <dbReference type="ARBA" id="ARBA00004651"/>
    </source>
</evidence>
<dbReference type="Pfam" id="PF02654">
    <property type="entry name" value="CobS"/>
    <property type="match status" value="1"/>
</dbReference>
<dbReference type="OrthoDB" id="9794626at2"/>
<comment type="catalytic activity">
    <reaction evidence="17 19">
        <text>alpha-ribazole + adenosylcob(III)inamide-GDP = adenosylcob(III)alamin + GMP + H(+)</text>
        <dbReference type="Rhea" id="RHEA:16049"/>
        <dbReference type="ChEBI" id="CHEBI:10329"/>
        <dbReference type="ChEBI" id="CHEBI:15378"/>
        <dbReference type="ChEBI" id="CHEBI:18408"/>
        <dbReference type="ChEBI" id="CHEBI:58115"/>
        <dbReference type="ChEBI" id="CHEBI:60487"/>
        <dbReference type="EC" id="2.7.8.26"/>
    </reaction>
</comment>
<evidence type="ECO:0000256" key="17">
    <source>
        <dbReference type="ARBA" id="ARBA00048623"/>
    </source>
</evidence>
<keyword evidence="7 19" id="KW-1003">Cell membrane</keyword>
<comment type="similarity">
    <text evidence="4 19">Belongs to the CobS family.</text>
</comment>
<evidence type="ECO:0000313" key="20">
    <source>
        <dbReference type="EMBL" id="KOO69321.1"/>
    </source>
</evidence>
<keyword evidence="9 19" id="KW-0808">Transferase</keyword>
<organism evidence="20 21">
    <name type="scientific">Xylanibacter rarus</name>
    <dbReference type="NCBI Taxonomy" id="1676614"/>
    <lineage>
        <taxon>Bacteria</taxon>
        <taxon>Pseudomonadati</taxon>
        <taxon>Bacteroidota</taxon>
        <taxon>Bacteroidia</taxon>
        <taxon>Bacteroidales</taxon>
        <taxon>Prevotellaceae</taxon>
        <taxon>Xylanibacter</taxon>
    </lineage>
</organism>
<evidence type="ECO:0000256" key="9">
    <source>
        <dbReference type="ARBA" id="ARBA00022679"/>
    </source>
</evidence>
<dbReference type="GO" id="GO:0008818">
    <property type="term" value="F:cobalamin 5'-phosphate synthase activity"/>
    <property type="evidence" value="ECO:0007669"/>
    <property type="project" value="UniProtKB-UniRule"/>
</dbReference>
<dbReference type="PANTHER" id="PTHR34148">
    <property type="entry name" value="ADENOSYLCOBINAMIDE-GDP RIBAZOLETRANSFERASE"/>
    <property type="match status" value="1"/>
</dbReference>
<evidence type="ECO:0000256" key="3">
    <source>
        <dbReference type="ARBA" id="ARBA00004663"/>
    </source>
</evidence>